<comment type="caution">
    <text evidence="2">The sequence shown here is derived from an EMBL/GenBank/DDBJ whole genome shotgun (WGS) entry which is preliminary data.</text>
</comment>
<dbReference type="Proteomes" id="UP000017127">
    <property type="component" value="Unassembled WGS sequence"/>
</dbReference>
<gene>
    <name evidence="2" type="ORF">M595_2065</name>
</gene>
<keyword evidence="1" id="KW-0175">Coiled coil</keyword>
<sequence>MINMINLFKNWWRSRKFCAALKQGNEDLARKIIRDAKLSESQLSLPEKLYREKLKLTYNLNQKNKTIKQLKEELETTVRELEQLNSLTEVSTNNQFCLLPEKQFIDFIWDKFKLIERDTGLLQCTGIHQEIFEDIERSLADFIEGEFEQFRRTRRDFESMLADATQDLNSLKGGKDPNYSYTLSPHVYLIRYFLENVYCAYLAWFLIYQSGFLPTNLNILDIAAGPGTMAYGLDLFLQSSHLFSIQLPPVQVAYYSLEKQDKFQYRGLQFWRKYSEQKANPTNAYFRFDTVDLFDEKADFQKIPKDFFDFIVISHCWFYEVETRNYAYLKYKQIFKSSLKPGGYVLLIIQDKKLWKINNLKCCEDPVQEQELVEKMLREMDLNLVWYKYLNSTPQRGTMKGSEFSKFARANLSPQVYMSKLMKDYLDIKYTTCYTLDDYVILASREENK</sequence>
<keyword evidence="3" id="KW-1185">Reference proteome</keyword>
<dbReference type="AlphaFoldDB" id="U7QJ37"/>
<dbReference type="Gene3D" id="3.40.50.150">
    <property type="entry name" value="Vaccinia Virus protein VP39"/>
    <property type="match status" value="1"/>
</dbReference>
<accession>U7QJ37</accession>
<dbReference type="PATRIC" id="fig|1348334.3.peg.2002"/>
<protein>
    <recommendedName>
        <fullName evidence="4">Photosystem II assembly protein</fullName>
    </recommendedName>
</protein>
<evidence type="ECO:0000256" key="1">
    <source>
        <dbReference type="SAM" id="Coils"/>
    </source>
</evidence>
<dbReference type="EMBL" id="AUZM01000016">
    <property type="protein sequence ID" value="ERT07883.1"/>
    <property type="molecule type" value="Genomic_DNA"/>
</dbReference>
<dbReference type="InterPro" id="IPR029063">
    <property type="entry name" value="SAM-dependent_MTases_sf"/>
</dbReference>
<evidence type="ECO:0008006" key="4">
    <source>
        <dbReference type="Google" id="ProtNLM"/>
    </source>
</evidence>
<evidence type="ECO:0000313" key="3">
    <source>
        <dbReference type="Proteomes" id="UP000017127"/>
    </source>
</evidence>
<reference evidence="2 3" key="1">
    <citation type="journal article" date="2013" name="Front. Microbiol.">
        <title>Comparative genomic analyses of the cyanobacterium, Lyngbya aestuarii BL J, a powerful hydrogen producer.</title>
        <authorList>
            <person name="Kothari A."/>
            <person name="Vaughn M."/>
            <person name="Garcia-Pichel F."/>
        </authorList>
    </citation>
    <scope>NUCLEOTIDE SEQUENCE [LARGE SCALE GENOMIC DNA]</scope>
    <source>
        <strain evidence="2 3">BL J</strain>
    </source>
</reference>
<evidence type="ECO:0000313" key="2">
    <source>
        <dbReference type="EMBL" id="ERT07883.1"/>
    </source>
</evidence>
<dbReference type="SUPFAM" id="SSF53335">
    <property type="entry name" value="S-adenosyl-L-methionine-dependent methyltransferases"/>
    <property type="match status" value="1"/>
</dbReference>
<proteinExistence type="predicted"/>
<dbReference type="RefSeq" id="WP_023065841.1">
    <property type="nucleotide sequence ID" value="NZ_AUZM01000016.1"/>
</dbReference>
<name>U7QJ37_9CYAN</name>
<feature type="coiled-coil region" evidence="1">
    <location>
        <begin position="53"/>
        <end position="91"/>
    </location>
</feature>
<organism evidence="2 3">
    <name type="scientific">Lyngbya aestuarii BL J</name>
    <dbReference type="NCBI Taxonomy" id="1348334"/>
    <lineage>
        <taxon>Bacteria</taxon>
        <taxon>Bacillati</taxon>
        <taxon>Cyanobacteriota</taxon>
        <taxon>Cyanophyceae</taxon>
        <taxon>Oscillatoriophycideae</taxon>
        <taxon>Oscillatoriales</taxon>
        <taxon>Microcoleaceae</taxon>
        <taxon>Lyngbya</taxon>
    </lineage>
</organism>